<feature type="binding site" evidence="9">
    <location>
        <position position="42"/>
    </location>
    <ligand>
        <name>substrate</name>
    </ligand>
</feature>
<evidence type="ECO:0000313" key="11">
    <source>
        <dbReference type="Proteomes" id="UP000007803"/>
    </source>
</evidence>
<evidence type="ECO:0000256" key="4">
    <source>
        <dbReference type="ARBA" id="ARBA00022741"/>
    </source>
</evidence>
<evidence type="ECO:0000256" key="2">
    <source>
        <dbReference type="ARBA" id="ARBA00022598"/>
    </source>
</evidence>
<dbReference type="GO" id="GO:0005829">
    <property type="term" value="C:cytosol"/>
    <property type="evidence" value="ECO:0007669"/>
    <property type="project" value="TreeGrafter"/>
</dbReference>
<proteinExistence type="inferred from homology"/>
<keyword evidence="11" id="KW-1185">Reference proteome</keyword>
<dbReference type="GO" id="GO:0005524">
    <property type="term" value="F:ATP binding"/>
    <property type="evidence" value="ECO:0007669"/>
    <property type="project" value="UniProtKB-UniRule"/>
</dbReference>
<keyword evidence="7 9" id="KW-0460">Magnesium</keyword>
<feature type="binding site" evidence="9">
    <location>
        <position position="17"/>
    </location>
    <ligand>
        <name>Mg(2+)</name>
        <dbReference type="ChEBI" id="CHEBI:18420"/>
    </ligand>
</feature>
<dbReference type="AlphaFoldDB" id="E0UPH6"/>
<dbReference type="Pfam" id="PF13500">
    <property type="entry name" value="AAA_26"/>
    <property type="match status" value="1"/>
</dbReference>
<feature type="active site" evidence="9">
    <location>
        <position position="38"/>
    </location>
</feature>
<evidence type="ECO:0000256" key="9">
    <source>
        <dbReference type="HAMAP-Rule" id="MF_00336"/>
    </source>
</evidence>
<dbReference type="UniPathway" id="UPA00078">
    <property type="reaction ID" value="UER00161"/>
</dbReference>
<keyword evidence="2 9" id="KW-0436">Ligase</keyword>
<dbReference type="STRING" id="563040.Saut_1660"/>
<sequence length="215" mass="23812">MAKRIFITATNTDIGKTYTTKLLLKSYASRGLRVGVIKPVETGVIDGFCPDGSELLSLVQELNPEFKDISVEDIVPITYELPAAPFVASNAKPLDINILHVAMQKLEKLCDVLIIEGAGGLYVPVDEKYMMIDLIEEFEACALLVTHCSLGCINDTLLSKKALEDKNIPHIVGFNCKKEDSSFIYVSEPYFLQSGFEVLKITDDIDTLSQLLYNL</sequence>
<dbReference type="NCBIfam" id="TIGR00347">
    <property type="entry name" value="bioD"/>
    <property type="match status" value="1"/>
</dbReference>
<feature type="binding site" evidence="9">
    <location>
        <position position="116"/>
    </location>
    <ligand>
        <name>Mg(2+)</name>
        <dbReference type="ChEBI" id="CHEBI:18420"/>
    </ligand>
</feature>
<evidence type="ECO:0000256" key="3">
    <source>
        <dbReference type="ARBA" id="ARBA00022723"/>
    </source>
</evidence>
<protein>
    <recommendedName>
        <fullName evidence="9">ATP-dependent dethiobiotin synthetase BioD</fullName>
        <ecNumber evidence="9">6.3.3.3</ecNumber>
    </recommendedName>
    <alternativeName>
        <fullName evidence="9">DTB synthetase</fullName>
        <shortName evidence="9">DTBS</shortName>
    </alternativeName>
    <alternativeName>
        <fullName evidence="9">Dethiobiotin synthase</fullName>
    </alternativeName>
</protein>
<dbReference type="GO" id="GO:0009102">
    <property type="term" value="P:biotin biosynthetic process"/>
    <property type="evidence" value="ECO:0007669"/>
    <property type="project" value="UniProtKB-UniRule"/>
</dbReference>
<comment type="subcellular location">
    <subcellularLocation>
        <location evidence="9">Cytoplasm</location>
    </subcellularLocation>
</comment>
<evidence type="ECO:0000256" key="8">
    <source>
        <dbReference type="ARBA" id="ARBA00047386"/>
    </source>
</evidence>
<evidence type="ECO:0000313" key="10">
    <source>
        <dbReference type="EMBL" id="ADN09706.1"/>
    </source>
</evidence>
<evidence type="ECO:0000256" key="6">
    <source>
        <dbReference type="ARBA" id="ARBA00022840"/>
    </source>
</evidence>
<dbReference type="OrthoDB" id="9802097at2"/>
<keyword evidence="6 9" id="KW-0067">ATP-binding</keyword>
<dbReference type="InterPro" id="IPR004472">
    <property type="entry name" value="DTB_synth_BioD"/>
</dbReference>
<dbReference type="GO" id="GO:0000287">
    <property type="term" value="F:magnesium ion binding"/>
    <property type="evidence" value="ECO:0007669"/>
    <property type="project" value="UniProtKB-UniRule"/>
</dbReference>
<dbReference type="PANTHER" id="PTHR43210:SF2">
    <property type="entry name" value="ATP-DEPENDENT DETHIOBIOTIN SYNTHETASE BIOD 2"/>
    <property type="match status" value="1"/>
</dbReference>
<keyword evidence="3 9" id="KW-0479">Metal-binding</keyword>
<comment type="cofactor">
    <cofactor evidence="9">
        <name>Mg(2+)</name>
        <dbReference type="ChEBI" id="CHEBI:18420"/>
    </cofactor>
</comment>
<dbReference type="GO" id="GO:0004141">
    <property type="term" value="F:dethiobiotin synthase activity"/>
    <property type="evidence" value="ECO:0007669"/>
    <property type="project" value="UniProtKB-UniRule"/>
</dbReference>
<dbReference type="EMBL" id="CP002205">
    <property type="protein sequence ID" value="ADN09706.1"/>
    <property type="molecule type" value="Genomic_DNA"/>
</dbReference>
<dbReference type="HOGENOM" id="CLU_072551_3_2_7"/>
<evidence type="ECO:0000256" key="1">
    <source>
        <dbReference type="ARBA" id="ARBA00022490"/>
    </source>
</evidence>
<comment type="function">
    <text evidence="9">Catalyzes a mechanistically unusual reaction, the ATP-dependent insertion of CO2 between the N7 and N8 nitrogen atoms of 7,8-diaminopelargonic acid (DAPA, also called 7,8-diammoniononanoate) to form a ureido ring.</text>
</comment>
<reference evidence="11" key="1">
    <citation type="journal article" date="2010" name="Stand. Genomic Sci.">
        <title>Complete genome sequence of Sulfurimonas autotrophica type strain (OK10).</title>
        <authorList>
            <person name="Sikorski J."/>
            <person name="Munk C."/>
            <person name="Lapidus A."/>
            <person name="Djao O."/>
            <person name="Lucas S."/>
            <person name="Glavina Del Rio T."/>
            <person name="Nolan M."/>
            <person name="Tice H."/>
            <person name="Han C."/>
            <person name="Cheng J."/>
            <person name="Tapia R."/>
            <person name="Goodwin L."/>
            <person name="Pitluck S."/>
            <person name="Liolios K."/>
            <person name="Ivanova N."/>
            <person name="Mavromatis K."/>
            <person name="Mikhailova N."/>
            <person name="Pati A."/>
            <person name="Sims D."/>
            <person name="Meincke L."/>
            <person name="Brettin T."/>
            <person name="Detter J."/>
            <person name="Chen A."/>
            <person name="Palaniappan K."/>
            <person name="Land M."/>
            <person name="Hauser L."/>
            <person name="Chang Y."/>
            <person name="Jeffries C."/>
            <person name="Rohde M."/>
            <person name="Lang E."/>
            <person name="Spring S."/>
            <person name="Goker M."/>
            <person name="Woyke T."/>
            <person name="Bristow J."/>
            <person name="Eisen J."/>
            <person name="Markowitz V."/>
            <person name="Hugenholtz P."/>
            <person name="Kyrpides N."/>
            <person name="Klenk H."/>
        </authorList>
    </citation>
    <scope>NUCLEOTIDE SEQUENCE [LARGE SCALE GENOMIC DNA]</scope>
    <source>
        <strain evidence="11">ATCC BAA-671 / DSM 16294 / JCM 11897 / OK10</strain>
    </source>
</reference>
<evidence type="ECO:0000256" key="5">
    <source>
        <dbReference type="ARBA" id="ARBA00022756"/>
    </source>
</evidence>
<dbReference type="RefSeq" id="WP_013327459.1">
    <property type="nucleotide sequence ID" value="NC_014506.1"/>
</dbReference>
<dbReference type="HAMAP" id="MF_00336">
    <property type="entry name" value="BioD"/>
    <property type="match status" value="1"/>
</dbReference>
<name>E0UPH6_SULAO</name>
<dbReference type="eggNOG" id="COG0132">
    <property type="taxonomic scope" value="Bacteria"/>
</dbReference>
<dbReference type="Gene3D" id="3.40.50.300">
    <property type="entry name" value="P-loop containing nucleotide triphosphate hydrolases"/>
    <property type="match status" value="1"/>
</dbReference>
<comment type="catalytic activity">
    <reaction evidence="9">
        <text>(7R,8S)-7,8-diammoniononanoate + CO2 + ATP = (4R,5S)-dethiobiotin + ADP + phosphate + 3 H(+)</text>
        <dbReference type="Rhea" id="RHEA:15805"/>
        <dbReference type="ChEBI" id="CHEBI:15378"/>
        <dbReference type="ChEBI" id="CHEBI:16526"/>
        <dbReference type="ChEBI" id="CHEBI:30616"/>
        <dbReference type="ChEBI" id="CHEBI:43474"/>
        <dbReference type="ChEBI" id="CHEBI:149469"/>
        <dbReference type="ChEBI" id="CHEBI:149473"/>
        <dbReference type="ChEBI" id="CHEBI:456216"/>
        <dbReference type="EC" id="6.3.3.3"/>
    </reaction>
</comment>
<organism evidence="10 11">
    <name type="scientific">Sulfurimonas autotrophica (strain ATCC BAA-671 / DSM 16294 / JCM 11897 / OK10)</name>
    <dbReference type="NCBI Taxonomy" id="563040"/>
    <lineage>
        <taxon>Bacteria</taxon>
        <taxon>Pseudomonadati</taxon>
        <taxon>Campylobacterota</taxon>
        <taxon>Epsilonproteobacteria</taxon>
        <taxon>Campylobacterales</taxon>
        <taxon>Sulfurimonadaceae</taxon>
        <taxon>Sulfurimonas</taxon>
    </lineage>
</organism>
<dbReference type="KEGG" id="sua:Saut_1660"/>
<dbReference type="EC" id="6.3.3.3" evidence="9"/>
<evidence type="ECO:0000256" key="7">
    <source>
        <dbReference type="ARBA" id="ARBA00022842"/>
    </source>
</evidence>
<dbReference type="SUPFAM" id="SSF52540">
    <property type="entry name" value="P-loop containing nucleoside triphosphate hydrolases"/>
    <property type="match status" value="1"/>
</dbReference>
<dbReference type="Proteomes" id="UP000007803">
    <property type="component" value="Chromosome"/>
</dbReference>
<comment type="catalytic activity">
    <reaction evidence="8">
        <text>(7R,8S)-8-amino-7-(carboxyamino)nonanoate + ATP = (4R,5S)-dethiobiotin + ADP + phosphate + H(+)</text>
        <dbReference type="Rhea" id="RHEA:63684"/>
        <dbReference type="ChEBI" id="CHEBI:15378"/>
        <dbReference type="ChEBI" id="CHEBI:30616"/>
        <dbReference type="ChEBI" id="CHEBI:43474"/>
        <dbReference type="ChEBI" id="CHEBI:149470"/>
        <dbReference type="ChEBI" id="CHEBI:149473"/>
        <dbReference type="ChEBI" id="CHEBI:456216"/>
    </reaction>
</comment>
<dbReference type="CDD" id="cd03109">
    <property type="entry name" value="DTBS"/>
    <property type="match status" value="1"/>
</dbReference>
<keyword evidence="1 9" id="KW-0963">Cytoplasm</keyword>
<feature type="binding site" evidence="9">
    <location>
        <begin position="13"/>
        <end position="18"/>
    </location>
    <ligand>
        <name>ATP</name>
        <dbReference type="ChEBI" id="CHEBI:30616"/>
    </ligand>
</feature>
<dbReference type="PANTHER" id="PTHR43210">
    <property type="entry name" value="DETHIOBIOTIN SYNTHETASE"/>
    <property type="match status" value="1"/>
</dbReference>
<feature type="binding site" evidence="9">
    <location>
        <begin position="116"/>
        <end position="119"/>
    </location>
    <ligand>
        <name>ATP</name>
        <dbReference type="ChEBI" id="CHEBI:30616"/>
    </ligand>
</feature>
<comment type="caution">
    <text evidence="9">Lacks conserved residue(s) required for the propagation of feature annotation.</text>
</comment>
<dbReference type="InterPro" id="IPR027417">
    <property type="entry name" value="P-loop_NTPase"/>
</dbReference>
<keyword evidence="5 9" id="KW-0093">Biotin biosynthesis</keyword>
<gene>
    <name evidence="9" type="primary">bioD</name>
    <name evidence="10" type="ordered locus">Saut_1660</name>
</gene>
<comment type="similarity">
    <text evidence="9">Belongs to the dethiobiotin synthetase family.</text>
</comment>
<comment type="pathway">
    <text evidence="9">Cofactor biosynthesis; biotin biosynthesis; biotin from 7,8-diaminononanoate: step 1/2.</text>
</comment>
<accession>E0UPH6</accession>
<keyword evidence="4 9" id="KW-0547">Nucleotide-binding</keyword>
<comment type="subunit">
    <text evidence="9">Homodimer.</text>
</comment>